<accession>A0A2G8LCS7</accession>
<reference evidence="2 3" key="1">
    <citation type="journal article" date="2017" name="PLoS Biol.">
        <title>The sea cucumber genome provides insights into morphological evolution and visceral regeneration.</title>
        <authorList>
            <person name="Zhang X."/>
            <person name="Sun L."/>
            <person name="Yuan J."/>
            <person name="Sun Y."/>
            <person name="Gao Y."/>
            <person name="Zhang L."/>
            <person name="Li S."/>
            <person name="Dai H."/>
            <person name="Hamel J.F."/>
            <person name="Liu C."/>
            <person name="Yu Y."/>
            <person name="Liu S."/>
            <person name="Lin W."/>
            <person name="Guo K."/>
            <person name="Jin S."/>
            <person name="Xu P."/>
            <person name="Storey K.B."/>
            <person name="Huan P."/>
            <person name="Zhang T."/>
            <person name="Zhou Y."/>
            <person name="Zhang J."/>
            <person name="Lin C."/>
            <person name="Li X."/>
            <person name="Xing L."/>
            <person name="Huo D."/>
            <person name="Sun M."/>
            <person name="Wang L."/>
            <person name="Mercier A."/>
            <person name="Li F."/>
            <person name="Yang H."/>
            <person name="Xiang J."/>
        </authorList>
    </citation>
    <scope>NUCLEOTIDE SEQUENCE [LARGE SCALE GENOMIC DNA]</scope>
    <source>
        <strain evidence="2">Shaxun</strain>
        <tissue evidence="2">Muscle</tissue>
    </source>
</reference>
<feature type="compositionally biased region" description="Polar residues" evidence="1">
    <location>
        <begin position="166"/>
        <end position="180"/>
    </location>
</feature>
<evidence type="ECO:0000256" key="1">
    <source>
        <dbReference type="SAM" id="MobiDB-lite"/>
    </source>
</evidence>
<feature type="region of interest" description="Disordered" evidence="1">
    <location>
        <begin position="1"/>
        <end position="27"/>
    </location>
</feature>
<gene>
    <name evidence="2" type="ORF">BSL78_05033</name>
</gene>
<evidence type="ECO:0000313" key="2">
    <source>
        <dbReference type="EMBL" id="PIK58054.1"/>
    </source>
</evidence>
<name>A0A2G8LCS7_STIJA</name>
<dbReference type="EMBL" id="MRZV01000124">
    <property type="protein sequence ID" value="PIK58054.1"/>
    <property type="molecule type" value="Genomic_DNA"/>
</dbReference>
<dbReference type="PANTHER" id="PTHR33053">
    <property type="entry name" value="PROTEIN, PUTATIVE-RELATED"/>
    <property type="match status" value="1"/>
</dbReference>
<proteinExistence type="predicted"/>
<sequence length="232" mass="26703">MDKRQQRSKNVSRACGRNQQSITASEAKYTNQFARKPRSLSDIDRWKATEFRQFLLHGKIVLKGILRKDLYDHFLCLSLAVSILMNQFAVVEFVAEGSVEVVSRKWIAGSGENLHCYWPRNNATLKAKRGEIPDPERWSKHKVRVFRFVGRDNCKKAQKLSRLAEETSNIDSEGESLQTSSRKRTAPARFVSSGSESDGDGRHLKMMLFVFQQYLVLPKETELQPKNLFLHN</sequence>
<keyword evidence="3" id="KW-1185">Reference proteome</keyword>
<feature type="compositionally biased region" description="Polar residues" evidence="1">
    <location>
        <begin position="17"/>
        <end position="27"/>
    </location>
</feature>
<dbReference type="Proteomes" id="UP000230750">
    <property type="component" value="Unassembled WGS sequence"/>
</dbReference>
<comment type="caution">
    <text evidence="2">The sequence shown here is derived from an EMBL/GenBank/DDBJ whole genome shotgun (WGS) entry which is preliminary data.</text>
</comment>
<organism evidence="2 3">
    <name type="scientific">Stichopus japonicus</name>
    <name type="common">Sea cucumber</name>
    <dbReference type="NCBI Taxonomy" id="307972"/>
    <lineage>
        <taxon>Eukaryota</taxon>
        <taxon>Metazoa</taxon>
        <taxon>Echinodermata</taxon>
        <taxon>Eleutherozoa</taxon>
        <taxon>Echinozoa</taxon>
        <taxon>Holothuroidea</taxon>
        <taxon>Aspidochirotacea</taxon>
        <taxon>Aspidochirotida</taxon>
        <taxon>Stichopodidae</taxon>
        <taxon>Apostichopus</taxon>
    </lineage>
</organism>
<protein>
    <submittedName>
        <fullName evidence="2">Uncharacterized protein</fullName>
    </submittedName>
</protein>
<dbReference type="OrthoDB" id="6616134at2759"/>
<evidence type="ECO:0000313" key="3">
    <source>
        <dbReference type="Proteomes" id="UP000230750"/>
    </source>
</evidence>
<dbReference type="AlphaFoldDB" id="A0A2G8LCS7"/>
<feature type="region of interest" description="Disordered" evidence="1">
    <location>
        <begin position="165"/>
        <end position="199"/>
    </location>
</feature>